<keyword evidence="9" id="KW-0732">Signal</keyword>
<dbReference type="InterPro" id="IPR050736">
    <property type="entry name" value="Sensor_HK_Regulatory"/>
</dbReference>
<feature type="domain" description="Histidine kinase" evidence="10">
    <location>
        <begin position="442"/>
        <end position="655"/>
    </location>
</feature>
<dbReference type="RefSeq" id="WP_091813991.1">
    <property type="nucleotide sequence ID" value="NZ_FNCQ01000001.1"/>
</dbReference>
<dbReference type="SMART" id="SM00387">
    <property type="entry name" value="HATPase_c"/>
    <property type="match status" value="1"/>
</dbReference>
<sequence>MRTIKLAIILLCGICLQMGASTIDSLRQVVPTLKGNERSKAYMKLSQLLSSEDDPQKALDCLDEWIAFEQGEHNIEGEGKARWSKVAVLTNCAMDSMLLKEAPEQMAWFKKHRQWNRYYDTWDSKACVYMYSSRIQTALREAQDMLADAQKNDDNFGKAAAYQLMGVVYESMGQYDQAVDVFRECIKQLKQRESEVEAFTTVFDYLCQTLDESHRYYEELDVAREWEQGILHRMQRKGAFPELHFPTYIACRCNKASALAGLNRIEEAEQEICKAEEMQKACGTPLGQYRIYYVRVHYALAAKQAEQVLAYCDSLEALDLNAGGDVAAFRGEAYLQMGRMDEAAKTFRDLYYQKDSVFNREMRIQLDELNTLYKVDELKMQTQLERSRFLIGMAVVLVVALLLAMYLRHVAAAKLRREHALLKVANARAEESSKMKTNFIQQISHEIRTPLNVLSGFTQIITAPDVKLDEATKNDINTRIIESTDRITGLVNKMLELSDANSTAVIESHDDVSAPQIASQAAEEARMQQARHITFEMQVAPDVEAVVLHTNMRQASRALMLLLDNARKFTKQGSVRLILEKTDKMMRFVVEDTGIGVPAAEAEHIFEEFVQLDNYYDGTGIGLTVARSIARRLGGDVELDTTYQPGARFVMTLPL</sequence>
<dbReference type="Proteomes" id="UP000198779">
    <property type="component" value="Unassembled WGS sequence"/>
</dbReference>
<dbReference type="InterPro" id="IPR011990">
    <property type="entry name" value="TPR-like_helical_dom_sf"/>
</dbReference>
<keyword evidence="3" id="KW-0597">Phosphoprotein</keyword>
<dbReference type="Gene3D" id="3.30.565.10">
    <property type="entry name" value="Histidine kinase-like ATPase, C-terminal domain"/>
    <property type="match status" value="1"/>
</dbReference>
<dbReference type="PROSITE" id="PS50109">
    <property type="entry name" value="HIS_KIN"/>
    <property type="match status" value="1"/>
</dbReference>
<evidence type="ECO:0000256" key="2">
    <source>
        <dbReference type="ARBA" id="ARBA00012438"/>
    </source>
</evidence>
<dbReference type="SMART" id="SM00028">
    <property type="entry name" value="TPR"/>
    <property type="match status" value="4"/>
</dbReference>
<dbReference type="PANTHER" id="PTHR43711">
    <property type="entry name" value="TWO-COMPONENT HISTIDINE KINASE"/>
    <property type="match status" value="1"/>
</dbReference>
<keyword evidence="12" id="KW-1185">Reference proteome</keyword>
<dbReference type="EMBL" id="FNCQ01000001">
    <property type="protein sequence ID" value="SDG21262.1"/>
    <property type="molecule type" value="Genomic_DNA"/>
</dbReference>
<dbReference type="SUPFAM" id="SSF55874">
    <property type="entry name" value="ATPase domain of HSP90 chaperone/DNA topoisomerase II/histidine kinase"/>
    <property type="match status" value="1"/>
</dbReference>
<evidence type="ECO:0000256" key="3">
    <source>
        <dbReference type="ARBA" id="ARBA00022553"/>
    </source>
</evidence>
<keyword evidence="8" id="KW-1133">Transmembrane helix</keyword>
<feature type="transmembrane region" description="Helical" evidence="8">
    <location>
        <begin position="389"/>
        <end position="407"/>
    </location>
</feature>
<dbReference type="Pfam" id="PF13181">
    <property type="entry name" value="TPR_8"/>
    <property type="match status" value="1"/>
</dbReference>
<dbReference type="InterPro" id="IPR036890">
    <property type="entry name" value="HATPase_C_sf"/>
</dbReference>
<comment type="catalytic activity">
    <reaction evidence="1">
        <text>ATP + protein L-histidine = ADP + protein N-phospho-L-histidine.</text>
        <dbReference type="EC" id="2.7.13.3"/>
    </reaction>
</comment>
<dbReference type="SUPFAM" id="SSF48452">
    <property type="entry name" value="TPR-like"/>
    <property type="match status" value="1"/>
</dbReference>
<feature type="chain" id="PRO_5011746956" description="histidine kinase" evidence="9">
    <location>
        <begin position="21"/>
        <end position="655"/>
    </location>
</feature>
<keyword evidence="4" id="KW-0808">Transferase</keyword>
<dbReference type="InterPro" id="IPR036097">
    <property type="entry name" value="HisK_dim/P_sf"/>
</dbReference>
<evidence type="ECO:0000256" key="8">
    <source>
        <dbReference type="SAM" id="Phobius"/>
    </source>
</evidence>
<accession>A0A1G7SEE4</accession>
<reference evidence="12" key="1">
    <citation type="submission" date="2016-10" db="EMBL/GenBank/DDBJ databases">
        <authorList>
            <person name="Varghese N."/>
            <person name="Submissions S."/>
        </authorList>
    </citation>
    <scope>NUCLEOTIDE SEQUENCE [LARGE SCALE GENOMIC DNA]</scope>
    <source>
        <strain evidence="12">BP1-148</strain>
    </source>
</reference>
<dbReference type="AlphaFoldDB" id="A0A1G7SEE4"/>
<dbReference type="Gene3D" id="1.25.40.10">
    <property type="entry name" value="Tetratricopeptide repeat domain"/>
    <property type="match status" value="2"/>
</dbReference>
<feature type="repeat" description="TPR" evidence="7">
    <location>
        <begin position="159"/>
        <end position="192"/>
    </location>
</feature>
<dbReference type="Pfam" id="PF02518">
    <property type="entry name" value="HATPase_c"/>
    <property type="match status" value="1"/>
</dbReference>
<keyword evidence="6" id="KW-0902">Two-component regulatory system</keyword>
<evidence type="ECO:0000256" key="7">
    <source>
        <dbReference type="PROSITE-ProRule" id="PRU00339"/>
    </source>
</evidence>
<evidence type="ECO:0000256" key="4">
    <source>
        <dbReference type="ARBA" id="ARBA00022679"/>
    </source>
</evidence>
<gene>
    <name evidence="11" type="ORF">SAMN04487901_101284</name>
</gene>
<evidence type="ECO:0000256" key="6">
    <source>
        <dbReference type="ARBA" id="ARBA00023012"/>
    </source>
</evidence>
<dbReference type="EC" id="2.7.13.3" evidence="2"/>
<keyword evidence="8" id="KW-0812">Transmembrane</keyword>
<feature type="signal peptide" evidence="9">
    <location>
        <begin position="1"/>
        <end position="20"/>
    </location>
</feature>
<dbReference type="Pfam" id="PF00512">
    <property type="entry name" value="HisKA"/>
    <property type="match status" value="1"/>
</dbReference>
<dbReference type="PROSITE" id="PS50005">
    <property type="entry name" value="TPR"/>
    <property type="match status" value="1"/>
</dbReference>
<dbReference type="InterPro" id="IPR019734">
    <property type="entry name" value="TPR_rpt"/>
</dbReference>
<evidence type="ECO:0000256" key="1">
    <source>
        <dbReference type="ARBA" id="ARBA00000085"/>
    </source>
</evidence>
<evidence type="ECO:0000256" key="9">
    <source>
        <dbReference type="SAM" id="SignalP"/>
    </source>
</evidence>
<keyword evidence="8" id="KW-0472">Membrane</keyword>
<name>A0A1G7SEE4_9BACT</name>
<keyword evidence="5 11" id="KW-0418">Kinase</keyword>
<proteinExistence type="predicted"/>
<dbReference type="STRING" id="645274.SAMN04487901_101284"/>
<dbReference type="SUPFAM" id="SSF47384">
    <property type="entry name" value="Homodimeric domain of signal transducing histidine kinase"/>
    <property type="match status" value="1"/>
</dbReference>
<keyword evidence="7" id="KW-0802">TPR repeat</keyword>
<dbReference type="GO" id="GO:0000155">
    <property type="term" value="F:phosphorelay sensor kinase activity"/>
    <property type="evidence" value="ECO:0007669"/>
    <property type="project" value="InterPro"/>
</dbReference>
<dbReference type="PANTHER" id="PTHR43711:SF1">
    <property type="entry name" value="HISTIDINE KINASE 1"/>
    <property type="match status" value="1"/>
</dbReference>
<dbReference type="InterPro" id="IPR005467">
    <property type="entry name" value="His_kinase_dom"/>
</dbReference>
<evidence type="ECO:0000256" key="5">
    <source>
        <dbReference type="ARBA" id="ARBA00022777"/>
    </source>
</evidence>
<dbReference type="SMART" id="SM00388">
    <property type="entry name" value="HisKA"/>
    <property type="match status" value="1"/>
</dbReference>
<organism evidence="11 12">
    <name type="scientific">Prevotella communis</name>
    <dbReference type="NCBI Taxonomy" id="2913614"/>
    <lineage>
        <taxon>Bacteria</taxon>
        <taxon>Pseudomonadati</taxon>
        <taxon>Bacteroidota</taxon>
        <taxon>Bacteroidia</taxon>
        <taxon>Bacteroidales</taxon>
        <taxon>Prevotellaceae</taxon>
        <taxon>Prevotella</taxon>
    </lineage>
</organism>
<dbReference type="InterPro" id="IPR003661">
    <property type="entry name" value="HisK_dim/P_dom"/>
</dbReference>
<dbReference type="CDD" id="cd00082">
    <property type="entry name" value="HisKA"/>
    <property type="match status" value="1"/>
</dbReference>
<evidence type="ECO:0000259" key="10">
    <source>
        <dbReference type="PROSITE" id="PS50109"/>
    </source>
</evidence>
<dbReference type="InterPro" id="IPR004358">
    <property type="entry name" value="Sig_transdc_His_kin-like_C"/>
</dbReference>
<dbReference type="PRINTS" id="PR00344">
    <property type="entry name" value="BCTRLSENSOR"/>
</dbReference>
<dbReference type="Gene3D" id="1.10.287.130">
    <property type="match status" value="1"/>
</dbReference>
<dbReference type="InterPro" id="IPR003594">
    <property type="entry name" value="HATPase_dom"/>
</dbReference>
<evidence type="ECO:0000313" key="12">
    <source>
        <dbReference type="Proteomes" id="UP000198779"/>
    </source>
</evidence>
<protein>
    <recommendedName>
        <fullName evidence="2">histidine kinase</fullName>
        <ecNumber evidence="2">2.7.13.3</ecNumber>
    </recommendedName>
</protein>
<evidence type="ECO:0000313" key="11">
    <source>
        <dbReference type="EMBL" id="SDG21262.1"/>
    </source>
</evidence>